<feature type="chain" id="PRO_5025463593" description="DUF7707 domain-containing protein" evidence="2">
    <location>
        <begin position="20"/>
        <end position="203"/>
    </location>
</feature>
<gene>
    <name evidence="4" type="ORF">CC80DRAFT_494178</name>
</gene>
<dbReference type="PANTHER" id="PTHR38118">
    <property type="entry name" value="ANCHORED CELL WALL PROTEIN 11-RELATED"/>
    <property type="match status" value="1"/>
</dbReference>
<dbReference type="EMBL" id="ML977001">
    <property type="protein sequence ID" value="KAF1953932.1"/>
    <property type="molecule type" value="Genomic_DNA"/>
</dbReference>
<feature type="compositionally biased region" description="Low complexity" evidence="1">
    <location>
        <begin position="138"/>
        <end position="149"/>
    </location>
</feature>
<accession>A0A6A5TQL1</accession>
<dbReference type="Proteomes" id="UP000800035">
    <property type="component" value="Unassembled WGS sequence"/>
</dbReference>
<evidence type="ECO:0000313" key="4">
    <source>
        <dbReference type="EMBL" id="KAF1953932.1"/>
    </source>
</evidence>
<dbReference type="Pfam" id="PF24808">
    <property type="entry name" value="DUF7707"/>
    <property type="match status" value="1"/>
</dbReference>
<dbReference type="PANTHER" id="PTHR38118:SF2">
    <property type="entry name" value="CDP-ALCOHOL PHOSPHATIDYLTRANSFERASE PROTEIN"/>
    <property type="match status" value="1"/>
</dbReference>
<evidence type="ECO:0000256" key="1">
    <source>
        <dbReference type="SAM" id="MobiDB-lite"/>
    </source>
</evidence>
<feature type="signal peptide" evidence="2">
    <location>
        <begin position="1"/>
        <end position="19"/>
    </location>
</feature>
<name>A0A6A5TQL1_9PLEO</name>
<feature type="compositionally biased region" description="Low complexity" evidence="1">
    <location>
        <begin position="157"/>
        <end position="174"/>
    </location>
</feature>
<reference evidence="4" key="1">
    <citation type="journal article" date="2020" name="Stud. Mycol.">
        <title>101 Dothideomycetes genomes: a test case for predicting lifestyles and emergence of pathogens.</title>
        <authorList>
            <person name="Haridas S."/>
            <person name="Albert R."/>
            <person name="Binder M."/>
            <person name="Bloem J."/>
            <person name="Labutti K."/>
            <person name="Salamov A."/>
            <person name="Andreopoulos B."/>
            <person name="Baker S."/>
            <person name="Barry K."/>
            <person name="Bills G."/>
            <person name="Bluhm B."/>
            <person name="Cannon C."/>
            <person name="Castanera R."/>
            <person name="Culley D."/>
            <person name="Daum C."/>
            <person name="Ezra D."/>
            <person name="Gonzalez J."/>
            <person name="Henrissat B."/>
            <person name="Kuo A."/>
            <person name="Liang C."/>
            <person name="Lipzen A."/>
            <person name="Lutzoni F."/>
            <person name="Magnuson J."/>
            <person name="Mondo S."/>
            <person name="Nolan M."/>
            <person name="Ohm R."/>
            <person name="Pangilinan J."/>
            <person name="Park H.-J."/>
            <person name="Ramirez L."/>
            <person name="Alfaro M."/>
            <person name="Sun H."/>
            <person name="Tritt A."/>
            <person name="Yoshinaga Y."/>
            <person name="Zwiers L.-H."/>
            <person name="Turgeon B."/>
            <person name="Goodwin S."/>
            <person name="Spatafora J."/>
            <person name="Crous P."/>
            <person name="Grigoriev I."/>
        </authorList>
    </citation>
    <scope>NUCLEOTIDE SEQUENCE</scope>
    <source>
        <strain evidence="4">CBS 675.92</strain>
    </source>
</reference>
<dbReference type="InterPro" id="IPR056124">
    <property type="entry name" value="DUF7707"/>
</dbReference>
<organism evidence="4 5">
    <name type="scientific">Byssothecium circinans</name>
    <dbReference type="NCBI Taxonomy" id="147558"/>
    <lineage>
        <taxon>Eukaryota</taxon>
        <taxon>Fungi</taxon>
        <taxon>Dikarya</taxon>
        <taxon>Ascomycota</taxon>
        <taxon>Pezizomycotina</taxon>
        <taxon>Dothideomycetes</taxon>
        <taxon>Pleosporomycetidae</taxon>
        <taxon>Pleosporales</taxon>
        <taxon>Massarineae</taxon>
        <taxon>Massarinaceae</taxon>
        <taxon>Byssothecium</taxon>
    </lineage>
</organism>
<keyword evidence="5" id="KW-1185">Reference proteome</keyword>
<evidence type="ECO:0000256" key="2">
    <source>
        <dbReference type="SAM" id="SignalP"/>
    </source>
</evidence>
<proteinExistence type="predicted"/>
<protein>
    <recommendedName>
        <fullName evidence="3">DUF7707 domain-containing protein</fullName>
    </recommendedName>
</protein>
<feature type="domain" description="DUF7707" evidence="3">
    <location>
        <begin position="32"/>
        <end position="136"/>
    </location>
</feature>
<evidence type="ECO:0000313" key="5">
    <source>
        <dbReference type="Proteomes" id="UP000800035"/>
    </source>
</evidence>
<dbReference type="OrthoDB" id="2121879at2759"/>
<feature type="region of interest" description="Disordered" evidence="1">
    <location>
        <begin position="138"/>
        <end position="174"/>
    </location>
</feature>
<dbReference type="AlphaFoldDB" id="A0A6A5TQL1"/>
<keyword evidence="2" id="KW-0732">Signal</keyword>
<sequence length="203" mass="20738">MQYSTLLVAAAAFSGLVGAQNLTLPTGIQPCCTVQPNSVPQSQRETWCKASTNTCPELCGGQGNIASGGNDCSPSTLAHTCECRNGTKPNLAEYEQTVEAQMCRFWYSGCINATNQDASLQFNCDQTRNNLCGNKTSKAATSSGSGSSSALPSRTNSAGSSEGTSGAASSPSPSSAAMALDVVREYGTPLLAGGMAAVFGLVL</sequence>
<evidence type="ECO:0000259" key="3">
    <source>
        <dbReference type="Pfam" id="PF24808"/>
    </source>
</evidence>